<dbReference type="InterPro" id="IPR027434">
    <property type="entry name" value="Homing_endonucl"/>
</dbReference>
<keyword evidence="3" id="KW-1185">Reference proteome</keyword>
<keyword evidence="2" id="KW-0378">Hydrolase</keyword>
<evidence type="ECO:0000313" key="2">
    <source>
        <dbReference type="EMBL" id="WXB94676.1"/>
    </source>
</evidence>
<dbReference type="Proteomes" id="UP001387364">
    <property type="component" value="Chromosome"/>
</dbReference>
<organism evidence="2 3">
    <name type="scientific">Bacillus kandeliae</name>
    <dbReference type="NCBI Taxonomy" id="3129297"/>
    <lineage>
        <taxon>Bacteria</taxon>
        <taxon>Bacillati</taxon>
        <taxon>Bacillota</taxon>
        <taxon>Bacilli</taxon>
        <taxon>Bacillales</taxon>
        <taxon>Bacillaceae</taxon>
        <taxon>Bacillus</taxon>
    </lineage>
</organism>
<keyword evidence="2" id="KW-0540">Nuclease</keyword>
<reference evidence="2 3" key="1">
    <citation type="submission" date="2024-02" db="EMBL/GenBank/DDBJ databases">
        <title>Seven novel Bacillus-like species.</title>
        <authorList>
            <person name="Liu G."/>
        </authorList>
    </citation>
    <scope>NUCLEOTIDE SEQUENCE [LARGE SCALE GENOMIC DNA]</scope>
    <source>
        <strain evidence="2 3">FJAT-52991</strain>
    </source>
</reference>
<feature type="domain" description="DOD-type homing endonuclease" evidence="1">
    <location>
        <begin position="76"/>
        <end position="205"/>
    </location>
</feature>
<dbReference type="Pfam" id="PF14528">
    <property type="entry name" value="LAGLIDADG_3"/>
    <property type="match status" value="2"/>
</dbReference>
<dbReference type="Gene3D" id="3.10.28.10">
    <property type="entry name" value="Homing endonucleases"/>
    <property type="match status" value="1"/>
</dbReference>
<dbReference type="SUPFAM" id="SSF55608">
    <property type="entry name" value="Homing endonucleases"/>
    <property type="match status" value="2"/>
</dbReference>
<evidence type="ECO:0000313" key="3">
    <source>
        <dbReference type="Proteomes" id="UP001387364"/>
    </source>
</evidence>
<evidence type="ECO:0000259" key="1">
    <source>
        <dbReference type="PROSITE" id="PS50819"/>
    </source>
</evidence>
<keyword evidence="2" id="KW-0255">Endonuclease</keyword>
<gene>
    <name evidence="2" type="ORF">WDJ61_08645</name>
</gene>
<dbReference type="GO" id="GO:0004519">
    <property type="term" value="F:endonuclease activity"/>
    <property type="evidence" value="ECO:0007669"/>
    <property type="project" value="UniProtKB-KW"/>
</dbReference>
<dbReference type="PROSITE" id="PS50819">
    <property type="entry name" value="INTEIN_ENDONUCLEASE"/>
    <property type="match status" value="1"/>
</dbReference>
<dbReference type="InterPro" id="IPR004042">
    <property type="entry name" value="Intein_endonuc_central"/>
</dbReference>
<name>A0ABZ2NAA9_9BACI</name>
<dbReference type="EMBL" id="CP147404">
    <property type="protein sequence ID" value="WXB94676.1"/>
    <property type="molecule type" value="Genomic_DNA"/>
</dbReference>
<accession>A0ABZ2NAA9</accession>
<protein>
    <submittedName>
        <fullName evidence="2">LAGLIDADG family homing endonuclease</fullName>
    </submittedName>
</protein>
<dbReference type="RefSeq" id="WP_338754479.1">
    <property type="nucleotide sequence ID" value="NZ_CP147404.1"/>
</dbReference>
<dbReference type="InterPro" id="IPR004860">
    <property type="entry name" value="LAGLIDADG_dom"/>
</dbReference>
<proteinExistence type="predicted"/>
<sequence>MPRNPGITDEMIIKLYKEGISYKEMLPIVGLSDRAIRNVLYKHGVKMNREQSSGQPRKHKVNEDFFKIWTQEMAWVLGLFVTDGTINKQIHSISFTQKDEKILRLVATCMEADYVLAPAAPTRLTPTLIINSKEIKQDLQKLDITPNKSLVVPFPDVPDEFLPSFIRGVIDGDGWVDHEGYTMNITTGSQLFAEGLLFVFESWGFYSEITKGITKAGNPFYRTWVKGKEHLLKLAEIIYKYEIGKYISYKRLNMSQHSKEQMLFLEHLLNDKGYEILNKL</sequence>